<dbReference type="Proteomes" id="UP000256491">
    <property type="component" value="Unassembled WGS sequence"/>
</dbReference>
<reference evidence="1 2" key="1">
    <citation type="journal article" date="2010" name="Syst. Appl. Microbiol.">
        <title>Four new species of Chryseobacterium from the rhizosphere of coastal sand dune plants, Chryseobacterium elymi sp. nov., Chryseobacterium hagamense sp. nov., Chryseobacterium lathyri sp. nov. and Chryseobacterium rhizosphaerae sp. nov.</title>
        <authorList>
            <person name="Cho S.H."/>
            <person name="Lee K.S."/>
            <person name="Shin D.S."/>
            <person name="Han J.H."/>
            <person name="Park K.S."/>
            <person name="Lee C.H."/>
            <person name="Park K.H."/>
            <person name="Kim S.B."/>
        </authorList>
    </citation>
    <scope>NUCLEOTIDE SEQUENCE [LARGE SCALE GENOMIC DNA]</scope>
    <source>
        <strain evidence="1 2">KCTC 22548</strain>
    </source>
</reference>
<evidence type="ECO:0008006" key="3">
    <source>
        <dbReference type="Google" id="ProtNLM"/>
    </source>
</evidence>
<gene>
    <name evidence="1" type="ORF">DRF57_23415</name>
</gene>
<sequence>YDYSQLKSLKNYVFKENFAYFPDPAQDQLLNISYGFYDNYYGFYNPTEVKTTEYLPDNTIMTTTSFSSYGNPSHYQLTSSKTVFTDGSTQETSYSYAHEKGNPLMISKNMIGIPLETKTVQTANNITKTLSRTETIYPTVLPHVATGNLVLPVSILSYDNLNNANSKEVSFDKYDDRGNILQYTEKDGTPVSIVWGYNKTKPIAEIVGATYSQVESLISDIVAKSNEDAADPTKEAALLVALENFKPVGMVTKYTYD</sequence>
<comment type="caution">
    <text evidence="1">The sequence shown here is derived from an EMBL/GenBank/DDBJ whole genome shotgun (WGS) entry which is preliminary data.</text>
</comment>
<evidence type="ECO:0000313" key="2">
    <source>
        <dbReference type="Proteomes" id="UP000256491"/>
    </source>
</evidence>
<keyword evidence="2" id="KW-1185">Reference proteome</keyword>
<name>A0ABX9IEB3_9FLAO</name>
<accession>A0ABX9IEB3</accession>
<organism evidence="1 2">
    <name type="scientific">Chryseobacterium rhizosphaerae</name>
    <dbReference type="NCBI Taxonomy" id="395937"/>
    <lineage>
        <taxon>Bacteria</taxon>
        <taxon>Pseudomonadati</taxon>
        <taxon>Bacteroidota</taxon>
        <taxon>Flavobacteriia</taxon>
        <taxon>Flavobacteriales</taxon>
        <taxon>Weeksellaceae</taxon>
        <taxon>Chryseobacterium group</taxon>
        <taxon>Chryseobacterium</taxon>
    </lineage>
</organism>
<feature type="non-terminal residue" evidence="1">
    <location>
        <position position="1"/>
    </location>
</feature>
<evidence type="ECO:0000313" key="1">
    <source>
        <dbReference type="EMBL" id="REC68182.1"/>
    </source>
</evidence>
<feature type="non-terminal residue" evidence="1">
    <location>
        <position position="257"/>
    </location>
</feature>
<dbReference type="EMBL" id="QNUF01000077">
    <property type="protein sequence ID" value="REC68182.1"/>
    <property type="molecule type" value="Genomic_DNA"/>
</dbReference>
<proteinExistence type="predicted"/>
<protein>
    <recommendedName>
        <fullName evidence="3">RHS repeat-associated core domain-containing protein</fullName>
    </recommendedName>
</protein>